<dbReference type="Gene3D" id="2.120.10.80">
    <property type="entry name" value="Kelch-type beta propeller"/>
    <property type="match status" value="1"/>
</dbReference>
<dbReference type="InterPro" id="IPR011043">
    <property type="entry name" value="Gal_Oxase/kelch_b-propeller"/>
</dbReference>
<keyword evidence="2" id="KW-1133">Transmembrane helix</keyword>
<evidence type="ECO:0000313" key="3">
    <source>
        <dbReference type="EMBL" id="KAG0142446.1"/>
    </source>
</evidence>
<keyword evidence="2" id="KW-0812">Transmembrane</keyword>
<sequence length="624" mass="68732">MYHSQSINHTKSNKSNSHFIDISIKTLILLTLSISSINVVNSQSEILLPCQRWAQQTTITISNKTNKTLWIQGGQIKLKPDQINNTWTNSLLTLDLNNQWNVGSPLFNVILKDSLDPYYPSPAIALGTLWSNSNGTKLYLWGGQFSDKPFIKPGIMNTFEFDILDLNWKSLNTSGDTILRNSEGASALVPNNDQNQNYIGYYFGGHLDWSSVANWSTSTPRVFLNSLLEFNLNDLSFKNYSTFQPSTVTGFSNSISETNPTIRADGTITYVPKIGTNSRGALVSIGGGQNFQSEAQNYNSALDVFDIETKSWVKVATQGDIPSPRINHCSVRGTAKVNGLPQHQIFVYGGQIVNGSTQSTDLYVLTIPGFKWFNIGNNLPSQPSARAGHTCDLIGSQMIVIGGYISDDLLCDSQSIYILDTTTLTWKTNYIPGLPYRTPNFLSKELGGIGIGTSTSSAGSCLGGDGSNDPDQTILFDNQNSNQPKSSHHNSLIIGTIIGIILAILFLFLFLFLFLSKKRGKEKNQKNQLEKEIQETKSRGGVEARSSRSRSSRITSGIYHGTDSIASIDNNNGHDKNFRFFHTGPTASDNPEIDTLGLEPQFSTRLVPRQQLRVMNPEAISPTP</sequence>
<dbReference type="SUPFAM" id="SSF50965">
    <property type="entry name" value="Galactose oxidase, central domain"/>
    <property type="match status" value="2"/>
</dbReference>
<dbReference type="PANTHER" id="PTHR23244:SF441">
    <property type="entry name" value="KELCH REPEAT PROTEIN"/>
    <property type="match status" value="1"/>
</dbReference>
<dbReference type="EMBL" id="MU167348">
    <property type="protein sequence ID" value="KAG0142446.1"/>
    <property type="molecule type" value="Genomic_DNA"/>
</dbReference>
<reference evidence="3" key="1">
    <citation type="submission" date="2013-11" db="EMBL/GenBank/DDBJ databases">
        <title>Genome sequence of the fusiform rust pathogen reveals effectors for host alternation and coevolution with pine.</title>
        <authorList>
            <consortium name="DOE Joint Genome Institute"/>
            <person name="Smith K."/>
            <person name="Pendleton A."/>
            <person name="Kubisiak T."/>
            <person name="Anderson C."/>
            <person name="Salamov A."/>
            <person name="Aerts A."/>
            <person name="Riley R."/>
            <person name="Clum A."/>
            <person name="Lindquist E."/>
            <person name="Ence D."/>
            <person name="Campbell M."/>
            <person name="Kronenberg Z."/>
            <person name="Feau N."/>
            <person name="Dhillon B."/>
            <person name="Hamelin R."/>
            <person name="Burleigh J."/>
            <person name="Smith J."/>
            <person name="Yandell M."/>
            <person name="Nelson C."/>
            <person name="Grigoriev I."/>
            <person name="Davis J."/>
        </authorList>
    </citation>
    <scope>NUCLEOTIDE SEQUENCE</scope>
    <source>
        <strain evidence="3">G11</strain>
    </source>
</reference>
<organism evidence="3 4">
    <name type="scientific">Cronartium quercuum f. sp. fusiforme G11</name>
    <dbReference type="NCBI Taxonomy" id="708437"/>
    <lineage>
        <taxon>Eukaryota</taxon>
        <taxon>Fungi</taxon>
        <taxon>Dikarya</taxon>
        <taxon>Basidiomycota</taxon>
        <taxon>Pucciniomycotina</taxon>
        <taxon>Pucciniomycetes</taxon>
        <taxon>Pucciniales</taxon>
        <taxon>Coleosporiaceae</taxon>
        <taxon>Cronartium</taxon>
    </lineage>
</organism>
<dbReference type="InterPro" id="IPR015915">
    <property type="entry name" value="Kelch-typ_b-propeller"/>
</dbReference>
<feature type="region of interest" description="Disordered" evidence="1">
    <location>
        <begin position="523"/>
        <end position="555"/>
    </location>
</feature>
<protein>
    <recommendedName>
        <fullName evidence="5">Kelch repeat-containing protein</fullName>
    </recommendedName>
</protein>
<keyword evidence="2" id="KW-0472">Membrane</keyword>
<dbReference type="AlphaFoldDB" id="A0A9P6T7Y7"/>
<evidence type="ECO:0000256" key="1">
    <source>
        <dbReference type="SAM" id="MobiDB-lite"/>
    </source>
</evidence>
<dbReference type="Proteomes" id="UP000886653">
    <property type="component" value="Unassembled WGS sequence"/>
</dbReference>
<name>A0A9P6T7Y7_9BASI</name>
<evidence type="ECO:0000313" key="4">
    <source>
        <dbReference type="Proteomes" id="UP000886653"/>
    </source>
</evidence>
<feature type="transmembrane region" description="Helical" evidence="2">
    <location>
        <begin position="492"/>
        <end position="515"/>
    </location>
</feature>
<dbReference type="Pfam" id="PF24681">
    <property type="entry name" value="Kelch_KLHDC2_KLHL20_DRC7"/>
    <property type="match status" value="1"/>
</dbReference>
<dbReference type="OrthoDB" id="10251809at2759"/>
<keyword evidence="4" id="KW-1185">Reference proteome</keyword>
<evidence type="ECO:0008006" key="5">
    <source>
        <dbReference type="Google" id="ProtNLM"/>
    </source>
</evidence>
<proteinExistence type="predicted"/>
<evidence type="ECO:0000256" key="2">
    <source>
        <dbReference type="SAM" id="Phobius"/>
    </source>
</evidence>
<comment type="caution">
    <text evidence="3">The sequence shown here is derived from an EMBL/GenBank/DDBJ whole genome shotgun (WGS) entry which is preliminary data.</text>
</comment>
<accession>A0A9P6T7Y7</accession>
<feature type="compositionally biased region" description="Basic and acidic residues" evidence="1">
    <location>
        <begin position="523"/>
        <end position="546"/>
    </location>
</feature>
<gene>
    <name evidence="3" type="ORF">CROQUDRAFT_50291</name>
</gene>
<dbReference type="PANTHER" id="PTHR23244">
    <property type="entry name" value="KELCH REPEAT DOMAIN"/>
    <property type="match status" value="1"/>
</dbReference>